<sequence>MIFEVGHFYSHEAGRQIAVLAEVSTYRWGRMLVIEEADRTGHSISCAEIAEANDSTWTEIGEIEWLQNFTNKPRYRPRMEERNAMVQ</sequence>
<proteinExistence type="predicted"/>
<dbReference type="AlphaFoldDB" id="A0A6H1ZLA5"/>
<accession>A0A6H1ZLA5</accession>
<protein>
    <submittedName>
        <fullName evidence="1">Uncharacterized protein</fullName>
    </submittedName>
</protein>
<reference evidence="1" key="1">
    <citation type="submission" date="2020-03" db="EMBL/GenBank/DDBJ databases">
        <title>The deep terrestrial virosphere.</title>
        <authorList>
            <person name="Holmfeldt K."/>
            <person name="Nilsson E."/>
            <person name="Simone D."/>
            <person name="Lopez-Fernandez M."/>
            <person name="Wu X."/>
            <person name="de Brujin I."/>
            <person name="Lundin D."/>
            <person name="Andersson A."/>
            <person name="Bertilsson S."/>
            <person name="Dopson M."/>
        </authorList>
    </citation>
    <scope>NUCLEOTIDE SEQUENCE</scope>
    <source>
        <strain evidence="1">TM448A00912</strain>
    </source>
</reference>
<dbReference type="EMBL" id="MT144079">
    <property type="protein sequence ID" value="QJA48308.1"/>
    <property type="molecule type" value="Genomic_DNA"/>
</dbReference>
<gene>
    <name evidence="1" type="ORF">TM448A00912_0006</name>
</gene>
<organism evidence="1">
    <name type="scientific">viral metagenome</name>
    <dbReference type="NCBI Taxonomy" id="1070528"/>
    <lineage>
        <taxon>unclassified sequences</taxon>
        <taxon>metagenomes</taxon>
        <taxon>organismal metagenomes</taxon>
    </lineage>
</organism>
<name>A0A6H1ZLA5_9ZZZZ</name>
<evidence type="ECO:0000313" key="1">
    <source>
        <dbReference type="EMBL" id="QJA48308.1"/>
    </source>
</evidence>